<gene>
    <name evidence="2" type="ORF">PPROV_000482900</name>
</gene>
<comment type="caution">
    <text evidence="2">The sequence shown here is derived from an EMBL/GenBank/DDBJ whole genome shotgun (WGS) entry which is preliminary data.</text>
</comment>
<sequence length="374" mass="40774">MDSSRDGMNENGGPFGNLRNKSYYGREVALLTAHRWNANEMFKEGFCKTLPKEFVIVQSGHVAQRPIPAGLEKSRAPFDQGGAESLMNAGMHFGRRVHPKCQGFLPNQRQWKMSCYANLELAQAVRSCVEAKRSGKPQPRVQKVNGAELGVVQAAHFTKEEIATVRSKAAPEAALVLYLDFQHICQPSNYQQDMQATFNTSWLVRKLPNLEPVCTYPGLAQFVPLRESADAIIAFLTRWTQKLGLDGVYLDGRSNDALTAQYYHDVLSSAEYDVNGDGDADSVNTMAQLYAMWAPYLTARLRAALGEKAVMLANSAGALGDSAMNGAQAQIGARPALGAFWLTHAEIVPEDYDRGGGGGGGGGADTMTYESRVE</sequence>
<evidence type="ECO:0000313" key="3">
    <source>
        <dbReference type="Proteomes" id="UP000660262"/>
    </source>
</evidence>
<reference evidence="2" key="1">
    <citation type="submission" date="2020-10" db="EMBL/GenBank/DDBJ databases">
        <title>Unveiling of a novel bifunctional photoreceptor, Dualchrome1, isolated from a cosmopolitan green alga.</title>
        <authorList>
            <person name="Suzuki S."/>
            <person name="Kawachi M."/>
        </authorList>
    </citation>
    <scope>NUCLEOTIDE SEQUENCE</scope>
    <source>
        <strain evidence="2">NIES 2893</strain>
    </source>
</reference>
<evidence type="ECO:0000313" key="2">
    <source>
        <dbReference type="EMBL" id="GHP06082.1"/>
    </source>
</evidence>
<feature type="region of interest" description="Disordered" evidence="1">
    <location>
        <begin position="352"/>
        <end position="374"/>
    </location>
</feature>
<feature type="compositionally biased region" description="Gly residues" evidence="1">
    <location>
        <begin position="355"/>
        <end position="364"/>
    </location>
</feature>
<dbReference type="Proteomes" id="UP000660262">
    <property type="component" value="Unassembled WGS sequence"/>
</dbReference>
<dbReference type="EMBL" id="BNJQ01000012">
    <property type="protein sequence ID" value="GHP06082.1"/>
    <property type="molecule type" value="Genomic_DNA"/>
</dbReference>
<accession>A0A830HH21</accession>
<dbReference type="OrthoDB" id="1926212at2759"/>
<name>A0A830HH21_9CHLO</name>
<evidence type="ECO:0000256" key="1">
    <source>
        <dbReference type="SAM" id="MobiDB-lite"/>
    </source>
</evidence>
<proteinExistence type="predicted"/>
<organism evidence="2 3">
    <name type="scientific">Pycnococcus provasolii</name>
    <dbReference type="NCBI Taxonomy" id="41880"/>
    <lineage>
        <taxon>Eukaryota</taxon>
        <taxon>Viridiplantae</taxon>
        <taxon>Chlorophyta</taxon>
        <taxon>Pseudoscourfieldiophyceae</taxon>
        <taxon>Pseudoscourfieldiales</taxon>
        <taxon>Pycnococcaceae</taxon>
        <taxon>Pycnococcus</taxon>
    </lineage>
</organism>
<dbReference type="AlphaFoldDB" id="A0A830HH21"/>
<protein>
    <submittedName>
        <fullName evidence="2">Uncharacterized protein</fullName>
    </submittedName>
</protein>
<keyword evidence="3" id="KW-1185">Reference proteome</keyword>